<evidence type="ECO:0000313" key="7">
    <source>
        <dbReference type="EMBL" id="EFG05504.1"/>
    </source>
</evidence>
<dbReference type="InterPro" id="IPR001647">
    <property type="entry name" value="HTH_TetR"/>
</dbReference>
<accession>E2Q984</accession>
<proteinExistence type="predicted"/>
<evidence type="ECO:0000259" key="6">
    <source>
        <dbReference type="PROSITE" id="PS50977"/>
    </source>
</evidence>
<evidence type="ECO:0000256" key="1">
    <source>
        <dbReference type="ARBA" id="ARBA00023015"/>
    </source>
</evidence>
<organism evidence="7 8">
    <name type="scientific">Streptomyces clavuligerus</name>
    <dbReference type="NCBI Taxonomy" id="1901"/>
    <lineage>
        <taxon>Bacteria</taxon>
        <taxon>Bacillati</taxon>
        <taxon>Actinomycetota</taxon>
        <taxon>Actinomycetes</taxon>
        <taxon>Kitasatosporales</taxon>
        <taxon>Streptomycetaceae</taxon>
        <taxon>Streptomyces</taxon>
    </lineage>
</organism>
<dbReference type="InterPro" id="IPR036271">
    <property type="entry name" value="Tet_transcr_reg_TetR-rel_C_sf"/>
</dbReference>
<dbReference type="AlphaFoldDB" id="E2Q984"/>
<dbReference type="Proteomes" id="UP000002357">
    <property type="component" value="Chromosome"/>
</dbReference>
<keyword evidence="3" id="KW-0804">Transcription</keyword>
<dbReference type="EMBL" id="CM000913">
    <property type="protein sequence ID" value="EFG05504.1"/>
    <property type="molecule type" value="Genomic_DNA"/>
</dbReference>
<dbReference type="SUPFAM" id="SSF48498">
    <property type="entry name" value="Tetracyclin repressor-like, C-terminal domain"/>
    <property type="match status" value="1"/>
</dbReference>
<evidence type="ECO:0000256" key="4">
    <source>
        <dbReference type="PROSITE-ProRule" id="PRU00335"/>
    </source>
</evidence>
<protein>
    <submittedName>
        <fullName evidence="7">TetR-type regulator</fullName>
    </submittedName>
</protein>
<dbReference type="InterPro" id="IPR009057">
    <property type="entry name" value="Homeodomain-like_sf"/>
</dbReference>
<feature type="region of interest" description="Disordered" evidence="5">
    <location>
        <begin position="203"/>
        <end position="231"/>
    </location>
</feature>
<reference evidence="7 8" key="1">
    <citation type="journal article" date="2010" name="Genome Biol. Evol.">
        <title>The sequence of a 1.8-mb bacterial linear plasmid reveals a rich evolutionary reservoir of secondary metabolic pathways.</title>
        <authorList>
            <person name="Medema M.H."/>
            <person name="Trefzer A."/>
            <person name="Kovalchuk A."/>
            <person name="van den Berg M."/>
            <person name="Mueller U."/>
            <person name="Heijne W."/>
            <person name="Wu L."/>
            <person name="Alam M.T."/>
            <person name="Ronning C.M."/>
            <person name="Nierman W.C."/>
            <person name="Bovenberg R.A.L."/>
            <person name="Breitling R."/>
            <person name="Takano E."/>
        </authorList>
    </citation>
    <scope>NUCLEOTIDE SEQUENCE [LARGE SCALE GENOMIC DNA]</scope>
    <source>
        <strain evidence="8">ATCC 27064 / DSM 738 / JCM 4710 / NBRC 13307 / NCIMB 12785 / NRRL 3585 / VKM Ac-602</strain>
    </source>
</reference>
<dbReference type="eggNOG" id="COG1309">
    <property type="taxonomic scope" value="Bacteria"/>
</dbReference>
<dbReference type="Gene3D" id="1.10.357.10">
    <property type="entry name" value="Tetracycline Repressor, domain 2"/>
    <property type="match status" value="1"/>
</dbReference>
<feature type="non-terminal residue" evidence="7">
    <location>
        <position position="1"/>
    </location>
</feature>
<dbReference type="SUPFAM" id="SSF46689">
    <property type="entry name" value="Homeodomain-like"/>
    <property type="match status" value="1"/>
</dbReference>
<name>E2Q984_STRCL</name>
<evidence type="ECO:0000313" key="8">
    <source>
        <dbReference type="Proteomes" id="UP000002357"/>
    </source>
</evidence>
<dbReference type="InterPro" id="IPR050109">
    <property type="entry name" value="HTH-type_TetR-like_transc_reg"/>
</dbReference>
<dbReference type="GO" id="GO:0000976">
    <property type="term" value="F:transcription cis-regulatory region binding"/>
    <property type="evidence" value="ECO:0007669"/>
    <property type="project" value="TreeGrafter"/>
</dbReference>
<dbReference type="InterPro" id="IPR049445">
    <property type="entry name" value="TetR_SbtR-like_C"/>
</dbReference>
<keyword evidence="1" id="KW-0805">Transcription regulation</keyword>
<comment type="caution">
    <text evidence="4">Lacks conserved residue(s) required for the propagation of feature annotation.</text>
</comment>
<dbReference type="PANTHER" id="PTHR30055">
    <property type="entry name" value="HTH-TYPE TRANSCRIPTIONAL REGULATOR RUTR"/>
    <property type="match status" value="1"/>
</dbReference>
<evidence type="ECO:0000256" key="2">
    <source>
        <dbReference type="ARBA" id="ARBA00023125"/>
    </source>
</evidence>
<keyword evidence="2 4" id="KW-0238">DNA-binding</keyword>
<dbReference type="RefSeq" id="WP_003959509.1">
    <property type="nucleotide sequence ID" value="NZ_CM000913.1"/>
</dbReference>
<sequence>AGIGKGTVFRHFDTKEQLLAEIFSDRLEELVMTGLRLSLSADPEAALAAFMRAGVELQARDRSFCQAATALSPSEASVRASRERLAEVADILVTRAQRTGTVRDDVTGVDIVLLQTAASQAVLSIADGSPELWDRYLGVILDGLRPAAARARPFRGAVAAMQVSRGSSAVPAARHCRRWCPPTSVKATTRVAAALDLTCHPNLRQTPVGRERSPKHVTSAEQAPQDWVRAG</sequence>
<dbReference type="GO" id="GO:0003700">
    <property type="term" value="F:DNA-binding transcription factor activity"/>
    <property type="evidence" value="ECO:0007669"/>
    <property type="project" value="TreeGrafter"/>
</dbReference>
<feature type="domain" description="HTH tetR-type" evidence="6">
    <location>
        <begin position="1"/>
        <end position="30"/>
    </location>
</feature>
<dbReference type="Pfam" id="PF21597">
    <property type="entry name" value="TetR_C_43"/>
    <property type="match status" value="1"/>
</dbReference>
<keyword evidence="8" id="KW-1185">Reference proteome</keyword>
<evidence type="ECO:0000256" key="3">
    <source>
        <dbReference type="ARBA" id="ARBA00023163"/>
    </source>
</evidence>
<gene>
    <name evidence="7" type="ORF">SCLAV_0428</name>
</gene>
<dbReference type="PANTHER" id="PTHR30055:SF234">
    <property type="entry name" value="HTH-TYPE TRANSCRIPTIONAL REGULATOR BETI"/>
    <property type="match status" value="1"/>
</dbReference>
<dbReference type="PROSITE" id="PS50977">
    <property type="entry name" value="HTH_TETR_2"/>
    <property type="match status" value="1"/>
</dbReference>
<evidence type="ECO:0000256" key="5">
    <source>
        <dbReference type="SAM" id="MobiDB-lite"/>
    </source>
</evidence>